<feature type="non-terminal residue" evidence="1">
    <location>
        <position position="90"/>
    </location>
</feature>
<evidence type="ECO:0000313" key="2">
    <source>
        <dbReference type="Proteomes" id="UP001283361"/>
    </source>
</evidence>
<evidence type="ECO:0000313" key="1">
    <source>
        <dbReference type="EMBL" id="KAK3765294.1"/>
    </source>
</evidence>
<dbReference type="AlphaFoldDB" id="A0AAE0Z9K4"/>
<organism evidence="1 2">
    <name type="scientific">Elysia crispata</name>
    <name type="common">lettuce slug</name>
    <dbReference type="NCBI Taxonomy" id="231223"/>
    <lineage>
        <taxon>Eukaryota</taxon>
        <taxon>Metazoa</taxon>
        <taxon>Spiralia</taxon>
        <taxon>Lophotrochozoa</taxon>
        <taxon>Mollusca</taxon>
        <taxon>Gastropoda</taxon>
        <taxon>Heterobranchia</taxon>
        <taxon>Euthyneura</taxon>
        <taxon>Panpulmonata</taxon>
        <taxon>Sacoglossa</taxon>
        <taxon>Placobranchoidea</taxon>
        <taxon>Plakobranchidae</taxon>
        <taxon>Elysia</taxon>
    </lineage>
</organism>
<gene>
    <name evidence="1" type="ORF">RRG08_013263</name>
</gene>
<reference evidence="1" key="1">
    <citation type="journal article" date="2023" name="G3 (Bethesda)">
        <title>A reference genome for the long-term kleptoplast-retaining sea slug Elysia crispata morphotype clarki.</title>
        <authorList>
            <person name="Eastman K.E."/>
            <person name="Pendleton A.L."/>
            <person name="Shaikh M.A."/>
            <person name="Suttiyut T."/>
            <person name="Ogas R."/>
            <person name="Tomko P."/>
            <person name="Gavelis G."/>
            <person name="Widhalm J.R."/>
            <person name="Wisecaver J.H."/>
        </authorList>
    </citation>
    <scope>NUCLEOTIDE SEQUENCE</scope>
    <source>
        <strain evidence="1">ECLA1</strain>
    </source>
</reference>
<protein>
    <submittedName>
        <fullName evidence="1">Uncharacterized protein</fullName>
    </submittedName>
</protein>
<dbReference type="EMBL" id="JAWDGP010004322">
    <property type="protein sequence ID" value="KAK3765294.1"/>
    <property type="molecule type" value="Genomic_DNA"/>
</dbReference>
<name>A0AAE0Z9K4_9GAST</name>
<dbReference type="Proteomes" id="UP001283361">
    <property type="component" value="Unassembled WGS sequence"/>
</dbReference>
<proteinExistence type="predicted"/>
<comment type="caution">
    <text evidence="1">The sequence shown here is derived from an EMBL/GenBank/DDBJ whole genome shotgun (WGS) entry which is preliminary data.</text>
</comment>
<sequence length="90" mass="10930">MCNFHIQCVETGNFTDHRGVILQTDKWEHTRRKGSCHWKLHNRLLKLKEGDFTEEIKKQLTHTQREIENNPDNTLEEWRNFKNRAKETLQ</sequence>
<keyword evidence="2" id="KW-1185">Reference proteome</keyword>
<accession>A0AAE0Z9K4</accession>